<keyword evidence="4" id="KW-1185">Reference proteome</keyword>
<proteinExistence type="predicted"/>
<feature type="signal peptide" evidence="2">
    <location>
        <begin position="1"/>
        <end position="32"/>
    </location>
</feature>
<evidence type="ECO:0000256" key="2">
    <source>
        <dbReference type="SAM" id="SignalP"/>
    </source>
</evidence>
<evidence type="ECO:0000313" key="4">
    <source>
        <dbReference type="Proteomes" id="UP000027195"/>
    </source>
</evidence>
<evidence type="ECO:0000256" key="1">
    <source>
        <dbReference type="SAM" id="MobiDB-lite"/>
    </source>
</evidence>
<feature type="compositionally biased region" description="Low complexity" evidence="1">
    <location>
        <begin position="135"/>
        <end position="146"/>
    </location>
</feature>
<sequence>MKCISIAGPFLALSIPCTLFFLLHTNVTLAHSNPTSPAPLVPLTPTTANHTVRRVEGRWASVRASLELPPLPDTIDITHHVPNHHTSPKSPPTRASFKSRIRADLRRRKRDHDSHASYPALYFAPDALMIPKPTPASSRPSSADPDQALVKSSYLGGRGMERYRVLAGRGKARRMN</sequence>
<dbReference type="HOGENOM" id="CLU_1525737_0_0_1"/>
<reference evidence="4" key="1">
    <citation type="journal article" date="2014" name="Proc. Natl. Acad. Sci. U.S.A.">
        <title>Extensive sampling of basidiomycete genomes demonstrates inadequacy of the white-rot/brown-rot paradigm for wood decay fungi.</title>
        <authorList>
            <person name="Riley R."/>
            <person name="Salamov A.A."/>
            <person name="Brown D.W."/>
            <person name="Nagy L.G."/>
            <person name="Floudas D."/>
            <person name="Held B.W."/>
            <person name="Levasseur A."/>
            <person name="Lombard V."/>
            <person name="Morin E."/>
            <person name="Otillar R."/>
            <person name="Lindquist E.A."/>
            <person name="Sun H."/>
            <person name="LaButti K.M."/>
            <person name="Schmutz J."/>
            <person name="Jabbour D."/>
            <person name="Luo H."/>
            <person name="Baker S.E."/>
            <person name="Pisabarro A.G."/>
            <person name="Walton J.D."/>
            <person name="Blanchette R.A."/>
            <person name="Henrissat B."/>
            <person name="Martin F."/>
            <person name="Cullen D."/>
            <person name="Hibbett D.S."/>
            <person name="Grigoriev I.V."/>
        </authorList>
    </citation>
    <scope>NUCLEOTIDE SEQUENCE [LARGE SCALE GENOMIC DNA]</scope>
    <source>
        <strain evidence="4">FD-172 SS1</strain>
    </source>
</reference>
<name>A0A067MCI3_BOTB1</name>
<dbReference type="Proteomes" id="UP000027195">
    <property type="component" value="Unassembled WGS sequence"/>
</dbReference>
<dbReference type="InParanoid" id="A0A067MCI3"/>
<feature type="chain" id="PRO_5001641182" evidence="2">
    <location>
        <begin position="33"/>
        <end position="176"/>
    </location>
</feature>
<keyword evidence="2" id="KW-0732">Signal</keyword>
<gene>
    <name evidence="3" type="ORF">BOTBODRAFT_423746</name>
</gene>
<evidence type="ECO:0000313" key="3">
    <source>
        <dbReference type="EMBL" id="KDQ12390.1"/>
    </source>
</evidence>
<accession>A0A067MCI3</accession>
<dbReference type="OrthoDB" id="3045172at2759"/>
<feature type="region of interest" description="Disordered" evidence="1">
    <location>
        <begin position="132"/>
        <end position="154"/>
    </location>
</feature>
<protein>
    <submittedName>
        <fullName evidence="3">Uncharacterized protein</fullName>
    </submittedName>
</protein>
<dbReference type="EMBL" id="KL198051">
    <property type="protein sequence ID" value="KDQ12390.1"/>
    <property type="molecule type" value="Genomic_DNA"/>
</dbReference>
<dbReference type="AlphaFoldDB" id="A0A067MCI3"/>
<organism evidence="3 4">
    <name type="scientific">Botryobasidium botryosum (strain FD-172 SS1)</name>
    <dbReference type="NCBI Taxonomy" id="930990"/>
    <lineage>
        <taxon>Eukaryota</taxon>
        <taxon>Fungi</taxon>
        <taxon>Dikarya</taxon>
        <taxon>Basidiomycota</taxon>
        <taxon>Agaricomycotina</taxon>
        <taxon>Agaricomycetes</taxon>
        <taxon>Cantharellales</taxon>
        <taxon>Botryobasidiaceae</taxon>
        <taxon>Botryobasidium</taxon>
    </lineage>
</organism>